<sequence>MGAREPVDVDLNQPLHEALELLESDQHEAARRSAAAQLKQGEERGHAATQAEALTALALHDNLVGCHRRALPSARRALKLLQAQNGGLDAPTEARVLGLLADAASGCGRHEEAVETALLAQRLAERLPDAALSVRIACQLGMVYAWAGSTEAAEAEFTAAAADAARLTEPSLALWAGAGLAFNELLRLFRERYYAGQMPDTALLRERLHACAALWDADAPPAMAGAPGMGRRLQRLGRCARALCQIWSGELESARRQGARPLMLEAGSPRADAWTRLLGHWLRAELDWSGRSMGSAQGAATRLLEAAAQAGFEPMEGLARMLRTQIHKAMGRFDLALDDERQMRRREQLLRAESLENRQRVVQAQLDVRYTRRHLQQLAERSRELERLSFEDALTGIANRRSFEHRLQRLLGRGAVLPQTLCVALIDVDDFKAINDLHSHGAGDAALRGIADVLRQSVRDYDVAARLGGDEFVVLFAHSTLDTARQVCERISERVSALRWDDWPALRASISIGVASARPGDTMDGLMQRADACMFRAKERNDGQSLQVESAW</sequence>
<keyword evidence="4" id="KW-1185">Reference proteome</keyword>
<dbReference type="InterPro" id="IPR011990">
    <property type="entry name" value="TPR-like_helical_dom_sf"/>
</dbReference>
<reference evidence="3 4" key="1">
    <citation type="submission" date="2024-04" db="EMBL/GenBank/DDBJ databases">
        <title>Novel species of the genus Ideonella isolated from streams.</title>
        <authorList>
            <person name="Lu H."/>
        </authorList>
    </citation>
    <scope>NUCLEOTIDE SEQUENCE [LARGE SCALE GENOMIC DNA]</scope>
    <source>
        <strain evidence="3 4">BYS139W</strain>
    </source>
</reference>
<evidence type="ECO:0000256" key="1">
    <source>
        <dbReference type="ARBA" id="ARBA00012528"/>
    </source>
</evidence>
<gene>
    <name evidence="3" type="ORF">AACH11_06620</name>
</gene>
<dbReference type="InterPro" id="IPR000160">
    <property type="entry name" value="GGDEF_dom"/>
</dbReference>
<dbReference type="SUPFAM" id="SSF55073">
    <property type="entry name" value="Nucleotide cyclase"/>
    <property type="match status" value="1"/>
</dbReference>
<dbReference type="CDD" id="cd01949">
    <property type="entry name" value="GGDEF"/>
    <property type="match status" value="1"/>
</dbReference>
<keyword evidence="3" id="KW-0548">Nucleotidyltransferase</keyword>
<organism evidence="3 4">
    <name type="scientific">Pseudaquabacterium rugosum</name>
    <dbReference type="NCBI Taxonomy" id="2984194"/>
    <lineage>
        <taxon>Bacteria</taxon>
        <taxon>Pseudomonadati</taxon>
        <taxon>Pseudomonadota</taxon>
        <taxon>Betaproteobacteria</taxon>
        <taxon>Burkholderiales</taxon>
        <taxon>Sphaerotilaceae</taxon>
        <taxon>Pseudaquabacterium</taxon>
    </lineage>
</organism>
<comment type="caution">
    <text evidence="3">The sequence shown here is derived from an EMBL/GenBank/DDBJ whole genome shotgun (WGS) entry which is preliminary data.</text>
</comment>
<name>A0ABU9B6W5_9BURK</name>
<dbReference type="Gene3D" id="1.25.40.10">
    <property type="entry name" value="Tetratricopeptide repeat domain"/>
    <property type="match status" value="1"/>
</dbReference>
<dbReference type="EC" id="2.7.7.65" evidence="1"/>
<dbReference type="Proteomes" id="UP001368500">
    <property type="component" value="Unassembled WGS sequence"/>
</dbReference>
<evidence type="ECO:0000313" key="3">
    <source>
        <dbReference type="EMBL" id="MEK8025629.1"/>
    </source>
</evidence>
<dbReference type="PANTHER" id="PTHR45138">
    <property type="entry name" value="REGULATORY COMPONENTS OF SENSORY TRANSDUCTION SYSTEM"/>
    <property type="match status" value="1"/>
</dbReference>
<accession>A0ABU9B6W5</accession>
<protein>
    <recommendedName>
        <fullName evidence="1">diguanylate cyclase</fullName>
        <ecNumber evidence="1">2.7.7.65</ecNumber>
    </recommendedName>
</protein>
<dbReference type="InterPro" id="IPR029787">
    <property type="entry name" value="Nucleotide_cyclase"/>
</dbReference>
<evidence type="ECO:0000259" key="2">
    <source>
        <dbReference type="PROSITE" id="PS50887"/>
    </source>
</evidence>
<dbReference type="SMART" id="SM00267">
    <property type="entry name" value="GGDEF"/>
    <property type="match status" value="1"/>
</dbReference>
<dbReference type="Pfam" id="PF00990">
    <property type="entry name" value="GGDEF"/>
    <property type="match status" value="1"/>
</dbReference>
<feature type="domain" description="GGDEF" evidence="2">
    <location>
        <begin position="419"/>
        <end position="551"/>
    </location>
</feature>
<evidence type="ECO:0000313" key="4">
    <source>
        <dbReference type="Proteomes" id="UP001368500"/>
    </source>
</evidence>
<dbReference type="SUPFAM" id="SSF48452">
    <property type="entry name" value="TPR-like"/>
    <property type="match status" value="1"/>
</dbReference>
<dbReference type="NCBIfam" id="TIGR00254">
    <property type="entry name" value="GGDEF"/>
    <property type="match status" value="1"/>
</dbReference>
<dbReference type="EMBL" id="JBBUTF010000005">
    <property type="protein sequence ID" value="MEK8025629.1"/>
    <property type="molecule type" value="Genomic_DNA"/>
</dbReference>
<proteinExistence type="predicted"/>
<dbReference type="InterPro" id="IPR050469">
    <property type="entry name" value="Diguanylate_Cyclase"/>
</dbReference>
<dbReference type="GO" id="GO:0052621">
    <property type="term" value="F:diguanylate cyclase activity"/>
    <property type="evidence" value="ECO:0007669"/>
    <property type="project" value="UniProtKB-EC"/>
</dbReference>
<dbReference type="RefSeq" id="WP_341373412.1">
    <property type="nucleotide sequence ID" value="NZ_JBBUTF010000005.1"/>
</dbReference>
<dbReference type="InterPro" id="IPR043128">
    <property type="entry name" value="Rev_trsase/Diguanyl_cyclase"/>
</dbReference>
<dbReference type="PANTHER" id="PTHR45138:SF24">
    <property type="entry name" value="DIGUANYLATE CYCLASE DGCC-RELATED"/>
    <property type="match status" value="1"/>
</dbReference>
<dbReference type="Gene3D" id="3.30.70.270">
    <property type="match status" value="1"/>
</dbReference>
<keyword evidence="3" id="KW-0808">Transferase</keyword>
<dbReference type="PROSITE" id="PS50887">
    <property type="entry name" value="GGDEF"/>
    <property type="match status" value="1"/>
</dbReference>